<gene>
    <name evidence="3" type="ORF">R3P38DRAFT_3195815</name>
</gene>
<dbReference type="Pfam" id="PF02666">
    <property type="entry name" value="PS_Dcarbxylase"/>
    <property type="match status" value="2"/>
</dbReference>
<evidence type="ECO:0000313" key="4">
    <source>
        <dbReference type="Proteomes" id="UP001362999"/>
    </source>
</evidence>
<dbReference type="Proteomes" id="UP001362999">
    <property type="component" value="Unassembled WGS sequence"/>
</dbReference>
<dbReference type="GO" id="GO:0004609">
    <property type="term" value="F:phosphatidylserine decarboxylase activity"/>
    <property type="evidence" value="ECO:0007669"/>
    <property type="project" value="InterPro"/>
</dbReference>
<evidence type="ECO:0000256" key="2">
    <source>
        <dbReference type="ARBA" id="ARBA00023239"/>
    </source>
</evidence>
<dbReference type="InterPro" id="IPR003817">
    <property type="entry name" value="PS_Dcarbxylase"/>
</dbReference>
<organism evidence="3 4">
    <name type="scientific">Favolaschia claudopus</name>
    <dbReference type="NCBI Taxonomy" id="2862362"/>
    <lineage>
        <taxon>Eukaryota</taxon>
        <taxon>Fungi</taxon>
        <taxon>Dikarya</taxon>
        <taxon>Basidiomycota</taxon>
        <taxon>Agaricomycotina</taxon>
        <taxon>Agaricomycetes</taxon>
        <taxon>Agaricomycetidae</taxon>
        <taxon>Agaricales</taxon>
        <taxon>Marasmiineae</taxon>
        <taxon>Mycenaceae</taxon>
        <taxon>Favolaschia</taxon>
    </lineage>
</organism>
<sequence length="166" mass="18446">MPQIKPSERPVEKADDPYRLVSAVDCRFMAFECVSEATRLWIKGCESTVARLLGDAYKDEAERYTGGALAIFRLAPACAAALPPLPFACGRDDRDLFFAESLKEPQAIRTALDVYGENARKIVPINGPQFRKVTAEGESVKREQEFGYFAFGGSAIVLLFERDMVE</sequence>
<keyword evidence="2" id="KW-0456">Lyase</keyword>
<proteinExistence type="predicted"/>
<comment type="caution">
    <text evidence="3">The sequence shown here is derived from an EMBL/GenBank/DDBJ whole genome shotgun (WGS) entry which is preliminary data.</text>
</comment>
<evidence type="ECO:0000313" key="3">
    <source>
        <dbReference type="EMBL" id="KAK7022429.1"/>
    </source>
</evidence>
<keyword evidence="1" id="KW-0210">Decarboxylase</keyword>
<protein>
    <submittedName>
        <fullName evidence="3">Uncharacterized protein</fullName>
    </submittedName>
</protein>
<dbReference type="GO" id="GO:0008654">
    <property type="term" value="P:phospholipid biosynthetic process"/>
    <property type="evidence" value="ECO:0007669"/>
    <property type="project" value="InterPro"/>
</dbReference>
<dbReference type="PANTHER" id="PTHR10067">
    <property type="entry name" value="PHOSPHATIDYLSERINE DECARBOXYLASE"/>
    <property type="match status" value="1"/>
</dbReference>
<name>A0AAW0B9X3_9AGAR</name>
<accession>A0AAW0B9X3</accession>
<dbReference type="AlphaFoldDB" id="A0AAW0B9X3"/>
<evidence type="ECO:0000256" key="1">
    <source>
        <dbReference type="ARBA" id="ARBA00022793"/>
    </source>
</evidence>
<dbReference type="PANTHER" id="PTHR10067:SF17">
    <property type="entry name" value="PHOSPHATIDYLSERINE DECARBOXYLASE PROENZYME 2"/>
    <property type="match status" value="1"/>
</dbReference>
<keyword evidence="4" id="KW-1185">Reference proteome</keyword>
<dbReference type="EMBL" id="JAWWNJ010000037">
    <property type="protein sequence ID" value="KAK7022429.1"/>
    <property type="molecule type" value="Genomic_DNA"/>
</dbReference>
<reference evidence="3 4" key="1">
    <citation type="journal article" date="2024" name="J Genomics">
        <title>Draft genome sequencing and assembly of Favolaschia claudopus CIRM-BRFM 2984 isolated from oak limbs.</title>
        <authorList>
            <person name="Navarro D."/>
            <person name="Drula E."/>
            <person name="Chaduli D."/>
            <person name="Cazenave R."/>
            <person name="Ahrendt S."/>
            <person name="Wang J."/>
            <person name="Lipzen A."/>
            <person name="Daum C."/>
            <person name="Barry K."/>
            <person name="Grigoriev I.V."/>
            <person name="Favel A."/>
            <person name="Rosso M.N."/>
            <person name="Martin F."/>
        </authorList>
    </citation>
    <scope>NUCLEOTIDE SEQUENCE [LARGE SCALE GENOMIC DNA]</scope>
    <source>
        <strain evidence="3 4">CIRM-BRFM 2984</strain>
    </source>
</reference>